<keyword evidence="4" id="KW-0297">G-protein coupled receptor</keyword>
<feature type="compositionally biased region" description="Basic and acidic residues" evidence="9">
    <location>
        <begin position="707"/>
        <end position="721"/>
    </location>
</feature>
<feature type="transmembrane region" description="Helical" evidence="10">
    <location>
        <begin position="596"/>
        <end position="613"/>
    </location>
</feature>
<dbReference type="SUPFAM" id="SSF53822">
    <property type="entry name" value="Periplasmic binding protein-like I"/>
    <property type="match status" value="1"/>
</dbReference>
<dbReference type="CDD" id="cd15047">
    <property type="entry name" value="7tmC_GABA-B-like"/>
    <property type="match status" value="1"/>
</dbReference>
<evidence type="ECO:0000256" key="2">
    <source>
        <dbReference type="ARBA" id="ARBA00022692"/>
    </source>
</evidence>
<dbReference type="InterPro" id="IPR028082">
    <property type="entry name" value="Peripla_BP_I"/>
</dbReference>
<protein>
    <submittedName>
        <fullName evidence="13">Gamma-aminobutyric acid type B receptor subunit 2</fullName>
    </submittedName>
</protein>
<evidence type="ECO:0000256" key="4">
    <source>
        <dbReference type="ARBA" id="ARBA00023040"/>
    </source>
</evidence>
<feature type="transmembrane region" description="Helical" evidence="10">
    <location>
        <begin position="454"/>
        <end position="478"/>
    </location>
</feature>
<dbReference type="Proteomes" id="UP000085678">
    <property type="component" value="Unplaced"/>
</dbReference>
<keyword evidence="8" id="KW-0807">Transducer</keyword>
<dbReference type="GO" id="GO:0004965">
    <property type="term" value="F:G protein-coupled GABA receptor activity"/>
    <property type="evidence" value="ECO:0007669"/>
    <property type="project" value="InterPro"/>
</dbReference>
<evidence type="ECO:0000256" key="3">
    <source>
        <dbReference type="ARBA" id="ARBA00022989"/>
    </source>
</evidence>
<organism evidence="12 13">
    <name type="scientific">Lingula anatina</name>
    <name type="common">Brachiopod</name>
    <name type="synonym">Lingula unguis</name>
    <dbReference type="NCBI Taxonomy" id="7574"/>
    <lineage>
        <taxon>Eukaryota</taxon>
        <taxon>Metazoa</taxon>
        <taxon>Spiralia</taxon>
        <taxon>Lophotrochozoa</taxon>
        <taxon>Brachiopoda</taxon>
        <taxon>Linguliformea</taxon>
        <taxon>Lingulata</taxon>
        <taxon>Lingulida</taxon>
        <taxon>Linguloidea</taxon>
        <taxon>Lingulidae</taxon>
        <taxon>Lingula</taxon>
    </lineage>
</organism>
<dbReference type="AlphaFoldDB" id="A0A1S3KHM5"/>
<accession>A0A1S3KHM5</accession>
<keyword evidence="6 13" id="KW-0675">Receptor</keyword>
<gene>
    <name evidence="13" type="primary">LOC106181792</name>
</gene>
<dbReference type="InterPro" id="IPR002455">
    <property type="entry name" value="GPCR3_GABA-B"/>
</dbReference>
<feature type="transmembrane region" description="Helical" evidence="10">
    <location>
        <begin position="619"/>
        <end position="641"/>
    </location>
</feature>
<dbReference type="RefSeq" id="XP_013421726.1">
    <property type="nucleotide sequence ID" value="XM_013566272.1"/>
</dbReference>
<dbReference type="PANTHER" id="PTHR10519:SF20">
    <property type="entry name" value="G-PROTEIN COUPLED RECEPTOR 156-RELATED"/>
    <property type="match status" value="1"/>
</dbReference>
<feature type="compositionally biased region" description="Polar residues" evidence="9">
    <location>
        <begin position="678"/>
        <end position="702"/>
    </location>
</feature>
<dbReference type="KEGG" id="lak:106181792"/>
<keyword evidence="12" id="KW-1185">Reference proteome</keyword>
<dbReference type="PROSITE" id="PS50259">
    <property type="entry name" value="G_PROTEIN_RECEP_F3_4"/>
    <property type="match status" value="1"/>
</dbReference>
<evidence type="ECO:0000256" key="7">
    <source>
        <dbReference type="ARBA" id="ARBA00023180"/>
    </source>
</evidence>
<evidence type="ECO:0000259" key="11">
    <source>
        <dbReference type="PROSITE" id="PS50259"/>
    </source>
</evidence>
<evidence type="ECO:0000313" key="13">
    <source>
        <dbReference type="RefSeq" id="XP_013421726.1"/>
    </source>
</evidence>
<dbReference type="GO" id="GO:0007214">
    <property type="term" value="P:gamma-aminobutyric acid signaling pathway"/>
    <property type="evidence" value="ECO:0007669"/>
    <property type="project" value="TreeGrafter"/>
</dbReference>
<dbReference type="GO" id="GO:0038039">
    <property type="term" value="C:G protein-coupled receptor heterodimeric complex"/>
    <property type="evidence" value="ECO:0007669"/>
    <property type="project" value="TreeGrafter"/>
</dbReference>
<dbReference type="CDD" id="cd06366">
    <property type="entry name" value="PBP1_GABAb_receptor"/>
    <property type="match status" value="1"/>
</dbReference>
<dbReference type="Pfam" id="PF00003">
    <property type="entry name" value="7tm_3"/>
    <property type="match status" value="1"/>
</dbReference>
<evidence type="ECO:0000256" key="8">
    <source>
        <dbReference type="ARBA" id="ARBA00023224"/>
    </source>
</evidence>
<keyword evidence="3 10" id="KW-1133">Transmembrane helix</keyword>
<feature type="region of interest" description="Disordered" evidence="9">
    <location>
        <begin position="678"/>
        <end position="721"/>
    </location>
</feature>
<keyword evidence="5 10" id="KW-0472">Membrane</keyword>
<keyword evidence="2 10" id="KW-0812">Transmembrane</keyword>
<evidence type="ECO:0000256" key="10">
    <source>
        <dbReference type="SAM" id="Phobius"/>
    </source>
</evidence>
<feature type="domain" description="G-protein coupled receptors family 3 profile" evidence="11">
    <location>
        <begin position="420"/>
        <end position="651"/>
    </location>
</feature>
<evidence type="ECO:0000256" key="6">
    <source>
        <dbReference type="ARBA" id="ARBA00023170"/>
    </source>
</evidence>
<evidence type="ECO:0000313" key="12">
    <source>
        <dbReference type="Proteomes" id="UP000085678"/>
    </source>
</evidence>
<reference evidence="13" key="1">
    <citation type="submission" date="2025-08" db="UniProtKB">
        <authorList>
            <consortium name="RefSeq"/>
        </authorList>
    </citation>
    <scope>IDENTIFICATION</scope>
    <source>
        <tissue evidence="13">Gonads</tissue>
    </source>
</reference>
<feature type="transmembrane region" description="Helical" evidence="10">
    <location>
        <begin position="423"/>
        <end position="442"/>
    </location>
</feature>
<dbReference type="InterPro" id="IPR017978">
    <property type="entry name" value="GPCR_3_C"/>
</dbReference>
<keyword evidence="7" id="KW-0325">Glycoprotein</keyword>
<dbReference type="PRINTS" id="PR01177">
    <property type="entry name" value="GABAB1RECPTR"/>
</dbReference>
<dbReference type="InterPro" id="IPR001828">
    <property type="entry name" value="ANF_lig-bd_rcpt"/>
</dbReference>
<feature type="transmembrane region" description="Helical" evidence="10">
    <location>
        <begin position="384"/>
        <end position="411"/>
    </location>
</feature>
<proteinExistence type="predicted"/>
<sequence length="813" mass="89873">MRNITLAIFSEIDVVEGYNSAGINPALELAIYDVNKNDSVLPGFYVDYVLMDTKCNEGVAAAALAKMLQQPPQKIMVIGGGCSVSTQATAQTSPFFNLVQGLITLHELFKRSGIENIAYHTIDEGGELSDVQMQDLKNRDARIIIFDGYEQTLRKIMCKAYRFGMSGGKIVWMYFGWFNYDWMLINDTSCHADEIKAAAEHALTLKEIMTFEEFTKGRQTVNGQDYSTYERRYKEWPSYAEYGLNEYHAYGYDAIWAAVLAMHSAMPIIAQQNVTEIIDGEVVTRPKRLDDFTYEDSHMLQVFMKELDKTNFTGMTGPMMFYENGSRPWQLEVAQVQGSVQVVVGRYNEITRKIYINDSMLKWLGGKVPPDHTPVVVTTSYVNALLAVVITSLAGVGVLVGLSLLGFNVMFREHRHIKLSSPNLNNVIVSGCIVAFCCVPFAALDTRLVPAESMPIICMLSGWLLSIAFSLAFGAMFAKTWRVYVIFGNKSGRPLHDKHLLLWVAILVMVDVAVMASWALIDPMKLGSENDTATENEEERLVVRHEFCVSELMTYWIGGLFAEKVLLLLLGCFLAFETRKVYVPELNDSKYLGMCIYNTCVLCGVGAAVGMIMSERPSIAFAFSTISIITSAAMTLGLLFVPKINFVRRDPTGELGQGESSTFNASLKNAVKEMPSCSSITDKSDIGGNSTTANPISSNSRPSAKRNFSDKKSSKSQRSDPVETIYVLNPLDAMRMLNPSLSLSSTVDMTVTSGYAGSVPGSGLVEKTRSSPLNDACSSTMSITLNRHVQTYTADAPSTGFGNLETIHEESRI</sequence>
<dbReference type="InParanoid" id="A0A1S3KHM5"/>
<dbReference type="GeneID" id="106181792"/>
<feature type="transmembrane region" description="Helical" evidence="10">
    <location>
        <begin position="555"/>
        <end position="576"/>
    </location>
</feature>
<dbReference type="Gene3D" id="3.40.50.2300">
    <property type="match status" value="2"/>
</dbReference>
<evidence type="ECO:0000256" key="1">
    <source>
        <dbReference type="ARBA" id="ARBA00004141"/>
    </source>
</evidence>
<name>A0A1S3KHM5_LINAN</name>
<comment type="subcellular location">
    <subcellularLocation>
        <location evidence="1">Membrane</location>
        <topology evidence="1">Multi-pass membrane protein</topology>
    </subcellularLocation>
</comment>
<dbReference type="OrthoDB" id="2150267at2759"/>
<evidence type="ECO:0000256" key="5">
    <source>
        <dbReference type="ARBA" id="ARBA00023136"/>
    </source>
</evidence>
<dbReference type="PANTHER" id="PTHR10519">
    <property type="entry name" value="GABA-B RECEPTOR"/>
    <property type="match status" value="1"/>
</dbReference>
<dbReference type="Pfam" id="PF01094">
    <property type="entry name" value="ANF_receptor"/>
    <property type="match status" value="2"/>
</dbReference>
<evidence type="ECO:0000256" key="9">
    <source>
        <dbReference type="SAM" id="MobiDB-lite"/>
    </source>
</evidence>
<dbReference type="PRINTS" id="PR01176">
    <property type="entry name" value="GABABRECEPTR"/>
</dbReference>
<feature type="transmembrane region" description="Helical" evidence="10">
    <location>
        <begin position="499"/>
        <end position="521"/>
    </location>
</feature>